<dbReference type="Gene3D" id="3.60.21.10">
    <property type="match status" value="1"/>
</dbReference>
<dbReference type="GO" id="GO:0016787">
    <property type="term" value="F:hydrolase activity"/>
    <property type="evidence" value="ECO:0007669"/>
    <property type="project" value="InterPro"/>
</dbReference>
<dbReference type="EMBL" id="MAVT02005130">
    <property type="protein sequence ID" value="POS68491.1"/>
    <property type="molecule type" value="Genomic_DNA"/>
</dbReference>
<dbReference type="PANTHER" id="PTHR11575:SF24">
    <property type="entry name" value="5'-NUCLEOTIDASE"/>
    <property type="match status" value="1"/>
</dbReference>
<feature type="domain" description="5'-Nucleotidase C-terminal" evidence="2">
    <location>
        <begin position="80"/>
        <end position="233"/>
    </location>
</feature>
<dbReference type="AlphaFoldDB" id="A0A2P5HE18"/>
<dbReference type="InParanoid" id="A0A2P5HE18"/>
<dbReference type="InterPro" id="IPR006179">
    <property type="entry name" value="5_nucleotidase/apyrase"/>
</dbReference>
<dbReference type="OrthoDB" id="7722975at2759"/>
<dbReference type="GO" id="GO:0009166">
    <property type="term" value="P:nucleotide catabolic process"/>
    <property type="evidence" value="ECO:0007669"/>
    <property type="project" value="InterPro"/>
</dbReference>
<dbReference type="PRINTS" id="PR01607">
    <property type="entry name" value="APYRASEFAMLY"/>
</dbReference>
<feature type="non-terminal residue" evidence="3">
    <location>
        <position position="1"/>
    </location>
</feature>
<dbReference type="SUPFAM" id="SSF55816">
    <property type="entry name" value="5'-nucleotidase (syn. UDP-sugar hydrolase), C-terminal domain"/>
    <property type="match status" value="1"/>
</dbReference>
<comment type="similarity">
    <text evidence="1">Belongs to the 5'-nucleotidase family.</text>
</comment>
<gene>
    <name evidence="3" type="ORF">DHEL01_v213115</name>
</gene>
<dbReference type="PANTHER" id="PTHR11575">
    <property type="entry name" value="5'-NUCLEOTIDASE-RELATED"/>
    <property type="match status" value="1"/>
</dbReference>
<evidence type="ECO:0000313" key="4">
    <source>
        <dbReference type="Proteomes" id="UP000094444"/>
    </source>
</evidence>
<comment type="caution">
    <text evidence="3">The sequence shown here is derived from an EMBL/GenBank/DDBJ whole genome shotgun (WGS) entry which is preliminary data.</text>
</comment>
<dbReference type="InterPro" id="IPR008334">
    <property type="entry name" value="5'-Nucleotdase_C"/>
</dbReference>
<protein>
    <submittedName>
        <fullName evidence="3">5'-nucleotidase</fullName>
    </submittedName>
</protein>
<evidence type="ECO:0000259" key="2">
    <source>
        <dbReference type="Pfam" id="PF02872"/>
    </source>
</evidence>
<dbReference type="InterPro" id="IPR029052">
    <property type="entry name" value="Metallo-depent_PP-like"/>
</dbReference>
<evidence type="ECO:0000256" key="1">
    <source>
        <dbReference type="ARBA" id="ARBA00006654"/>
    </source>
</evidence>
<dbReference type="SUPFAM" id="SSF56300">
    <property type="entry name" value="Metallo-dependent phosphatases"/>
    <property type="match status" value="1"/>
</dbReference>
<organism evidence="3 4">
    <name type="scientific">Diaporthe helianthi</name>
    <dbReference type="NCBI Taxonomy" id="158607"/>
    <lineage>
        <taxon>Eukaryota</taxon>
        <taxon>Fungi</taxon>
        <taxon>Dikarya</taxon>
        <taxon>Ascomycota</taxon>
        <taxon>Pezizomycotina</taxon>
        <taxon>Sordariomycetes</taxon>
        <taxon>Sordariomycetidae</taxon>
        <taxon>Diaporthales</taxon>
        <taxon>Diaporthaceae</taxon>
        <taxon>Diaporthe</taxon>
    </lineage>
</organism>
<dbReference type="Proteomes" id="UP000094444">
    <property type="component" value="Unassembled WGS sequence"/>
</dbReference>
<name>A0A2P5HE18_DIAHE</name>
<reference evidence="3" key="1">
    <citation type="submission" date="2017-09" db="EMBL/GenBank/DDBJ databases">
        <title>Polyketide synthases of a Diaporthe helianthi virulent isolate.</title>
        <authorList>
            <person name="Baroncelli R."/>
        </authorList>
    </citation>
    <scope>NUCLEOTIDE SEQUENCE [LARGE SCALE GENOMIC DNA]</scope>
    <source>
        <strain evidence="3">7/96</strain>
    </source>
</reference>
<keyword evidence="4" id="KW-1185">Reference proteome</keyword>
<proteinExistence type="inferred from homology"/>
<dbReference type="STRING" id="158607.A0A2P5HE18"/>
<dbReference type="InterPro" id="IPR036907">
    <property type="entry name" value="5'-Nucleotdase_C_sf"/>
</dbReference>
<accession>A0A2P5HE18</accession>
<dbReference type="Gene3D" id="3.90.780.10">
    <property type="entry name" value="5'-Nucleotidase, C-terminal domain"/>
    <property type="match status" value="1"/>
</dbReference>
<dbReference type="Pfam" id="PF02872">
    <property type="entry name" value="5_nucleotid_C"/>
    <property type="match status" value="1"/>
</dbReference>
<evidence type="ECO:0000313" key="3">
    <source>
        <dbReference type="EMBL" id="POS68491.1"/>
    </source>
</evidence>
<sequence length="292" mass="31613">SQGSYPTIADNKEGEEVFVVTAYRWGEYLGYIDLVYDASGRVLEYHGAPIHLTNQTKQDPDLQAQIDAWREPFQEFANEVVGESVVDLVQETCQAEECTLGDLMADAIIAYRPETDFAIINAGGIRASIDMGPITRGEVLTSFPFGNAIVELSLSGQQVWEVLEGIVSGVNQANGRAVTSFLQVSSGLRIVYDATGEVGARLSSVTVAGAPLDLTESYQVATLDYLAGGGDNFFDSTMTGNYNTLDLQADVLLAYLATQNPVDIVLDGRISTVQSSTTRRATNRSLKRHSHT</sequence>